<organism evidence="1 2">
    <name type="scientific">Dactylosporangium maewongense</name>
    <dbReference type="NCBI Taxonomy" id="634393"/>
    <lineage>
        <taxon>Bacteria</taxon>
        <taxon>Bacillati</taxon>
        <taxon>Actinomycetota</taxon>
        <taxon>Actinomycetes</taxon>
        <taxon>Micromonosporales</taxon>
        <taxon>Micromonosporaceae</taxon>
        <taxon>Dactylosporangium</taxon>
    </lineage>
</organism>
<dbReference type="EMBL" id="BAAAQD010000016">
    <property type="protein sequence ID" value="GAA1540940.1"/>
    <property type="molecule type" value="Genomic_DNA"/>
</dbReference>
<protein>
    <submittedName>
        <fullName evidence="1">Uncharacterized protein</fullName>
    </submittedName>
</protein>
<dbReference type="RefSeq" id="WP_344506868.1">
    <property type="nucleotide sequence ID" value="NZ_BAAAQD010000016.1"/>
</dbReference>
<evidence type="ECO:0000313" key="1">
    <source>
        <dbReference type="EMBL" id="GAA1540940.1"/>
    </source>
</evidence>
<evidence type="ECO:0000313" key="2">
    <source>
        <dbReference type="Proteomes" id="UP001501470"/>
    </source>
</evidence>
<keyword evidence="2" id="KW-1185">Reference proteome</keyword>
<sequence length="338" mass="36213">MGFWSTVRTTVRRPAEQLVFAALPAEGATPLVPRQGYVRVWLSQMFLQHRSTLLADWVPAAHTRVGITAGGRTTHDYGRVLRPEPGQLTDGVRLNFALTDLVPYEGGEIEVTAVLFGLQSGNHLDVAVDVLSLVSLLPVPALPVAAKVSESARDLVVRSDGRVHLDLHQTFSADGGGGAVVSPGHLAVVLAAQRDLATADLRVVGDRLHVVRDGAVVPLAGHDFMLLRLECRTVRPDLSIPDADRAWAAAVHAWSEGDDTAADGYQRAARAAVLLSPLLCDGDRRRVVAAIAAQWQQLRDQAQGLTADAVPEGLDALVRRWSPDTTSDPITPAEAFAM</sequence>
<dbReference type="Proteomes" id="UP001501470">
    <property type="component" value="Unassembled WGS sequence"/>
</dbReference>
<proteinExistence type="predicted"/>
<gene>
    <name evidence="1" type="ORF">GCM10009827_070460</name>
</gene>
<accession>A0ABN2BH80</accession>
<name>A0ABN2BH80_9ACTN</name>
<reference evidence="1 2" key="1">
    <citation type="journal article" date="2019" name="Int. J. Syst. Evol. Microbiol.">
        <title>The Global Catalogue of Microorganisms (GCM) 10K type strain sequencing project: providing services to taxonomists for standard genome sequencing and annotation.</title>
        <authorList>
            <consortium name="The Broad Institute Genomics Platform"/>
            <consortium name="The Broad Institute Genome Sequencing Center for Infectious Disease"/>
            <person name="Wu L."/>
            <person name="Ma J."/>
        </authorList>
    </citation>
    <scope>NUCLEOTIDE SEQUENCE [LARGE SCALE GENOMIC DNA]</scope>
    <source>
        <strain evidence="1 2">JCM 15933</strain>
    </source>
</reference>
<comment type="caution">
    <text evidence="1">The sequence shown here is derived from an EMBL/GenBank/DDBJ whole genome shotgun (WGS) entry which is preliminary data.</text>
</comment>